<keyword evidence="4" id="KW-1185">Reference proteome</keyword>
<feature type="region of interest" description="Disordered" evidence="1">
    <location>
        <begin position="70"/>
        <end position="97"/>
    </location>
</feature>
<dbReference type="AlphaFoldDB" id="A0A9Q3B9R0"/>
<evidence type="ECO:0000256" key="2">
    <source>
        <dbReference type="SAM" id="Phobius"/>
    </source>
</evidence>
<gene>
    <name evidence="3" type="ORF">O181_001039</name>
</gene>
<sequence length="154" mass="17199">MFSSRIPYLIFLKFSYSNFDFLFIYFILFFSENHAVKHSPPVRQDRAQAILIATPRAPLEWTPAVLQSKTHFDQAPSMKGEEPFRNEGRESMRAGSFSRVSRTFPGISKTTFKALGEDDQEGEEYSMEEEASDGTEAVPASVGESEGTGGPTLS</sequence>
<evidence type="ECO:0000256" key="1">
    <source>
        <dbReference type="SAM" id="MobiDB-lite"/>
    </source>
</evidence>
<organism evidence="3 4">
    <name type="scientific">Austropuccinia psidii MF-1</name>
    <dbReference type="NCBI Taxonomy" id="1389203"/>
    <lineage>
        <taxon>Eukaryota</taxon>
        <taxon>Fungi</taxon>
        <taxon>Dikarya</taxon>
        <taxon>Basidiomycota</taxon>
        <taxon>Pucciniomycotina</taxon>
        <taxon>Pucciniomycetes</taxon>
        <taxon>Pucciniales</taxon>
        <taxon>Sphaerophragmiaceae</taxon>
        <taxon>Austropuccinia</taxon>
    </lineage>
</organism>
<comment type="caution">
    <text evidence="3">The sequence shown here is derived from an EMBL/GenBank/DDBJ whole genome shotgun (WGS) entry which is preliminary data.</text>
</comment>
<feature type="compositionally biased region" description="Basic and acidic residues" evidence="1">
    <location>
        <begin position="79"/>
        <end position="92"/>
    </location>
</feature>
<dbReference type="Proteomes" id="UP000765509">
    <property type="component" value="Unassembled WGS sequence"/>
</dbReference>
<keyword evidence="2" id="KW-1133">Transmembrane helix</keyword>
<protein>
    <submittedName>
        <fullName evidence="3">Uncharacterized protein</fullName>
    </submittedName>
</protein>
<keyword evidence="2" id="KW-0472">Membrane</keyword>
<keyword evidence="2" id="KW-0812">Transmembrane</keyword>
<accession>A0A9Q3B9R0</accession>
<evidence type="ECO:0000313" key="4">
    <source>
        <dbReference type="Proteomes" id="UP000765509"/>
    </source>
</evidence>
<feature type="region of interest" description="Disordered" evidence="1">
    <location>
        <begin position="109"/>
        <end position="154"/>
    </location>
</feature>
<evidence type="ECO:0000313" key="3">
    <source>
        <dbReference type="EMBL" id="MBW0461324.1"/>
    </source>
</evidence>
<name>A0A9Q3B9R0_9BASI</name>
<dbReference type="EMBL" id="AVOT02000141">
    <property type="protein sequence ID" value="MBW0461324.1"/>
    <property type="molecule type" value="Genomic_DNA"/>
</dbReference>
<reference evidence="3" key="1">
    <citation type="submission" date="2021-03" db="EMBL/GenBank/DDBJ databases">
        <title>Draft genome sequence of rust myrtle Austropuccinia psidii MF-1, a brazilian biotype.</title>
        <authorList>
            <person name="Quecine M.C."/>
            <person name="Pachon D.M.R."/>
            <person name="Bonatelli M.L."/>
            <person name="Correr F.H."/>
            <person name="Franceschini L.M."/>
            <person name="Leite T.F."/>
            <person name="Margarido G.R.A."/>
            <person name="Almeida C.A."/>
            <person name="Ferrarezi J.A."/>
            <person name="Labate C.A."/>
        </authorList>
    </citation>
    <scope>NUCLEOTIDE SEQUENCE</scope>
    <source>
        <strain evidence="3">MF-1</strain>
    </source>
</reference>
<feature type="transmembrane region" description="Helical" evidence="2">
    <location>
        <begin position="6"/>
        <end position="30"/>
    </location>
</feature>
<proteinExistence type="predicted"/>
<feature type="compositionally biased region" description="Acidic residues" evidence="1">
    <location>
        <begin position="117"/>
        <end position="133"/>
    </location>
</feature>